<dbReference type="RefSeq" id="WP_053549269.1">
    <property type="nucleotide sequence ID" value="NZ_CP010802.1"/>
</dbReference>
<sequence length="726" mass="77399">MSESVDIRRREFLLASAAVGGGLVLGFYLPPRGGVIAAAAAEPASVTPSAWLRIAADGTVTIIVAKSEMGQGVYTSMPMLIAEELEADWSRVRIEPAPVADVYNHTVFGVMVTGGSTSVSSSWEQLRTVGAAAKQMLIAAAAKKWEVPVSECRAREGLVSHPGSGRSLGFGALAEGAAGEPVPPVVALKDPGDFRLIGRSLPRLDSPAKVAGTAVFGIDVQRPGMLVAVVSRPPVFGARLKSFKSEAARKVSGVRSVAQIPSGVAVIAEGYWQALKGRKALEIDWEEGEGAALSSEGLREAYRALAETPGTVTRSEGDAGAALAAAPRTLVAEYDLPYLAHAAMEPLNCVVELKDDSCEIWTGTQFQTVDRNAAAKAAGLKPEQVQIHTTYLGGGFGRRANPASDFVVEAVHVARAARAPVKVIWSREDDTRGGWYRPLWYSRLQGGLDEGGTPVAWSHRIVGQSILSGTPFEQAVAAQGFDGTSVEGAMELPYAIPNIRVDLHSPTQVVPVQWWRSVGHSHTGFVVESFLDEMAHAAGHDPYRLRRRLLADHPRHRRVLDLAAEKGGWGEKLPPGKGRGLALHHSFGSYVAQVAEVAVDEKGRIRVERVVCAVDCGRVVHPDTVRAQMESGIVFGLSATLFGELTLEKGRVLESNFHDYPVLRLEETPVIEVHLVESSEKPTGVGEPGVPPVAAAVANAVFAAVGARVRRLPLLPERVLAARHRS</sequence>
<gene>
    <name evidence="4" type="ORF">DSOUD_0228</name>
</gene>
<protein>
    <submittedName>
        <fullName evidence="4">Aerobic-type carbon monoxide dehydrogenase, large subunit, CoxS/CutS family</fullName>
    </submittedName>
</protein>
<keyword evidence="1" id="KW-0408">Iron</keyword>
<dbReference type="PIRSF" id="PIRSF036389">
    <property type="entry name" value="IOR_B"/>
    <property type="match status" value="1"/>
</dbReference>
<feature type="domain" description="Aldehyde oxidase/xanthine dehydrogenase a/b hammerhead" evidence="3">
    <location>
        <begin position="211"/>
        <end position="289"/>
    </location>
</feature>
<dbReference type="PANTHER" id="PTHR47495">
    <property type="entry name" value="ALDEHYDE DEHYDROGENASE"/>
    <property type="match status" value="1"/>
</dbReference>
<feature type="transmembrane region" description="Helical" evidence="2">
    <location>
        <begin position="12"/>
        <end position="29"/>
    </location>
</feature>
<dbReference type="Gene3D" id="3.30.365.10">
    <property type="entry name" value="Aldehyde oxidase/xanthine dehydrogenase, molybdopterin binding domain"/>
    <property type="match status" value="4"/>
</dbReference>
<keyword evidence="2" id="KW-0812">Transmembrane</keyword>
<dbReference type="OrthoDB" id="9767994at2"/>
<dbReference type="InterPro" id="IPR046867">
    <property type="entry name" value="AldOxase/xan_DH_MoCoBD2"/>
</dbReference>
<keyword evidence="1" id="KW-0411">Iron-sulfur</keyword>
<dbReference type="SUPFAM" id="SSF56003">
    <property type="entry name" value="Molybdenum cofactor-binding domain"/>
    <property type="match status" value="2"/>
</dbReference>
<dbReference type="KEGG" id="des:DSOUD_0228"/>
<keyword evidence="2" id="KW-0472">Membrane</keyword>
<dbReference type="Gene3D" id="3.90.1170.50">
    <property type="entry name" value="Aldehyde oxidase/xanthine dehydrogenase, a/b hammerhead"/>
    <property type="match status" value="1"/>
</dbReference>
<organism evidence="4 5">
    <name type="scientific">Desulfuromonas soudanensis</name>
    <dbReference type="NCBI Taxonomy" id="1603606"/>
    <lineage>
        <taxon>Bacteria</taxon>
        <taxon>Pseudomonadati</taxon>
        <taxon>Thermodesulfobacteriota</taxon>
        <taxon>Desulfuromonadia</taxon>
        <taxon>Desulfuromonadales</taxon>
        <taxon>Desulfuromonadaceae</taxon>
        <taxon>Desulfuromonas</taxon>
    </lineage>
</organism>
<evidence type="ECO:0000256" key="1">
    <source>
        <dbReference type="ARBA" id="ARBA00023014"/>
    </source>
</evidence>
<dbReference type="PANTHER" id="PTHR47495:SF2">
    <property type="entry name" value="ALDEHYDE DEHYDROGENASE"/>
    <property type="match status" value="1"/>
</dbReference>
<dbReference type="STRING" id="1603606.DSOUD_0228"/>
<proteinExistence type="predicted"/>
<dbReference type="PATRIC" id="fig|1603606.3.peg.255"/>
<dbReference type="Pfam" id="PF20256">
    <property type="entry name" value="MoCoBD_2"/>
    <property type="match status" value="2"/>
</dbReference>
<keyword evidence="2" id="KW-1133">Transmembrane helix</keyword>
<evidence type="ECO:0000256" key="2">
    <source>
        <dbReference type="SAM" id="Phobius"/>
    </source>
</evidence>
<reference evidence="4 5" key="1">
    <citation type="submission" date="2015-07" db="EMBL/GenBank/DDBJ databases">
        <title>Isolation and Genomic Characterization of a Novel Halophilic Metal-Reducing Deltaproteobacterium from the Deep Subsurface.</title>
        <authorList>
            <person name="Badalamenti J.P."/>
            <person name="Summers Z.M."/>
            <person name="Gralnick J.A."/>
            <person name="Bond D.R."/>
        </authorList>
    </citation>
    <scope>NUCLEOTIDE SEQUENCE [LARGE SCALE GENOMIC DNA]</scope>
    <source>
        <strain evidence="4 5">WTL</strain>
    </source>
</reference>
<keyword evidence="1" id="KW-0479">Metal-binding</keyword>
<dbReference type="EMBL" id="CP010802">
    <property type="protein sequence ID" value="ALC15028.1"/>
    <property type="molecule type" value="Genomic_DNA"/>
</dbReference>
<dbReference type="InterPro" id="IPR006311">
    <property type="entry name" value="TAT_signal"/>
</dbReference>
<dbReference type="InterPro" id="IPR008274">
    <property type="entry name" value="AldOxase/xan_DH_MoCoBD1"/>
</dbReference>
<dbReference type="InterPro" id="IPR000674">
    <property type="entry name" value="Ald_Oxase/Xan_DH_a/b"/>
</dbReference>
<evidence type="ECO:0000313" key="5">
    <source>
        <dbReference type="Proteomes" id="UP000057158"/>
    </source>
</evidence>
<dbReference type="Pfam" id="PF02738">
    <property type="entry name" value="MoCoBD_1"/>
    <property type="match status" value="1"/>
</dbReference>
<dbReference type="SMART" id="SM01008">
    <property type="entry name" value="Ald_Xan_dh_C"/>
    <property type="match status" value="1"/>
</dbReference>
<keyword evidence="5" id="KW-1185">Reference proteome</keyword>
<name>A0A0M4CUA0_9BACT</name>
<dbReference type="InterPro" id="IPR012368">
    <property type="entry name" value="OxRdtase_Mopterin-bd_su_IorB"/>
</dbReference>
<evidence type="ECO:0000313" key="4">
    <source>
        <dbReference type="EMBL" id="ALC15028.1"/>
    </source>
</evidence>
<dbReference type="PROSITE" id="PS51318">
    <property type="entry name" value="TAT"/>
    <property type="match status" value="1"/>
</dbReference>
<evidence type="ECO:0000259" key="3">
    <source>
        <dbReference type="SMART" id="SM01008"/>
    </source>
</evidence>
<dbReference type="GO" id="GO:0016491">
    <property type="term" value="F:oxidoreductase activity"/>
    <property type="evidence" value="ECO:0007669"/>
    <property type="project" value="InterPro"/>
</dbReference>
<dbReference type="GO" id="GO:0051536">
    <property type="term" value="F:iron-sulfur cluster binding"/>
    <property type="evidence" value="ECO:0007669"/>
    <property type="project" value="UniProtKB-KW"/>
</dbReference>
<dbReference type="AlphaFoldDB" id="A0A0M4CUA0"/>
<dbReference type="InterPro" id="IPR037165">
    <property type="entry name" value="AldOxase/xan_DH_Mopterin-bd_sf"/>
</dbReference>
<accession>A0A0M4CUA0</accession>
<dbReference type="Proteomes" id="UP000057158">
    <property type="component" value="Chromosome"/>
</dbReference>
<dbReference type="InterPro" id="IPR052516">
    <property type="entry name" value="N-heterocyclic_Hydroxylase"/>
</dbReference>